<proteinExistence type="predicted"/>
<evidence type="ECO:0000313" key="2">
    <source>
        <dbReference type="Proteomes" id="UP000198744"/>
    </source>
</evidence>
<dbReference type="InterPro" id="IPR011990">
    <property type="entry name" value="TPR-like_helical_dom_sf"/>
</dbReference>
<dbReference type="Gene3D" id="1.25.40.10">
    <property type="entry name" value="Tetratricopeptide repeat domain"/>
    <property type="match status" value="1"/>
</dbReference>
<dbReference type="STRING" id="43775.SAMN04489760_103151"/>
<protein>
    <submittedName>
        <fullName evidence="1">Uncharacterized protein</fullName>
    </submittedName>
</protein>
<organism evidence="1 2">
    <name type="scientific">Syntrophus gentianae</name>
    <dbReference type="NCBI Taxonomy" id="43775"/>
    <lineage>
        <taxon>Bacteria</taxon>
        <taxon>Pseudomonadati</taxon>
        <taxon>Thermodesulfobacteriota</taxon>
        <taxon>Syntrophia</taxon>
        <taxon>Syntrophales</taxon>
        <taxon>Syntrophaceae</taxon>
        <taxon>Syntrophus</taxon>
    </lineage>
</organism>
<reference evidence="1 2" key="1">
    <citation type="submission" date="2016-10" db="EMBL/GenBank/DDBJ databases">
        <authorList>
            <person name="de Groot N.N."/>
        </authorList>
    </citation>
    <scope>NUCLEOTIDE SEQUENCE [LARGE SCALE GENOMIC DNA]</scope>
    <source>
        <strain evidence="1 2">DSM 8423</strain>
    </source>
</reference>
<accession>A0A1H7VBY5</accession>
<dbReference type="Pfam" id="PF14559">
    <property type="entry name" value="TPR_19"/>
    <property type="match status" value="1"/>
</dbReference>
<dbReference type="OrthoDB" id="46712at2"/>
<gene>
    <name evidence="1" type="ORF">SAMN04489760_103151</name>
</gene>
<dbReference type="SUPFAM" id="SSF48452">
    <property type="entry name" value="TPR-like"/>
    <property type="match status" value="1"/>
</dbReference>
<sequence length="327" mass="37686">MNPKAHPVFEQISLFDDAYTLFNSGLADLIALNLQTARDSFERYAEIYRAQEQMADFLKVVDFLEKKLAQIPDSDEKPACLYDLLNTFETDAETVACLSKDIRDGIRSSFQRRILQAIEDYHLCDAPYLSNSVPTGYVYLQAGRPAEAIRALQACLPLSPRNSLIYGYLGDAYAMRNEFAQARQCYLNACLNDPKAVDWNFLQDSDLVSLKDRLMDRYGNEALALEWLPVHAMFLDLFKPNLLGFYEGLKELVEDYLALQKKFQRAPEPELKARLFLRALLLCNQEAHLRFIKTVNFIDLRKMMKNLDAGLFAKYLKWIEKRKSTSK</sequence>
<keyword evidence="2" id="KW-1185">Reference proteome</keyword>
<name>A0A1H7VBY5_9BACT</name>
<dbReference type="EMBL" id="FOBS01000003">
    <property type="protein sequence ID" value="SEM06560.1"/>
    <property type="molecule type" value="Genomic_DNA"/>
</dbReference>
<evidence type="ECO:0000313" key="1">
    <source>
        <dbReference type="EMBL" id="SEM06560.1"/>
    </source>
</evidence>
<dbReference type="Proteomes" id="UP000198744">
    <property type="component" value="Unassembled WGS sequence"/>
</dbReference>
<dbReference type="RefSeq" id="WP_093882290.1">
    <property type="nucleotide sequence ID" value="NZ_FOBS01000003.1"/>
</dbReference>
<dbReference type="AlphaFoldDB" id="A0A1H7VBY5"/>